<evidence type="ECO:0000256" key="1">
    <source>
        <dbReference type="ARBA" id="ARBA00004141"/>
    </source>
</evidence>
<dbReference type="FunFam" id="1.20.1250.20:FF:000013">
    <property type="entry name" value="MFS general substrate transporter"/>
    <property type="match status" value="1"/>
</dbReference>
<feature type="domain" description="Major facilitator superfamily (MFS) profile" evidence="7">
    <location>
        <begin position="60"/>
        <end position="470"/>
    </location>
</feature>
<feature type="transmembrane region" description="Helical" evidence="6">
    <location>
        <begin position="444"/>
        <end position="465"/>
    </location>
</feature>
<dbReference type="Pfam" id="PF07690">
    <property type="entry name" value="MFS_1"/>
    <property type="match status" value="1"/>
</dbReference>
<dbReference type="GO" id="GO:0016020">
    <property type="term" value="C:membrane"/>
    <property type="evidence" value="ECO:0007669"/>
    <property type="project" value="UniProtKB-SubCell"/>
</dbReference>
<feature type="transmembrane region" description="Helical" evidence="6">
    <location>
        <begin position="157"/>
        <end position="176"/>
    </location>
</feature>
<keyword evidence="9" id="KW-1185">Reference proteome</keyword>
<dbReference type="OrthoDB" id="2985014at2759"/>
<evidence type="ECO:0000256" key="2">
    <source>
        <dbReference type="ARBA" id="ARBA00022448"/>
    </source>
</evidence>
<feature type="transmembrane region" description="Helical" evidence="6">
    <location>
        <begin position="324"/>
        <end position="344"/>
    </location>
</feature>
<dbReference type="GO" id="GO:0022857">
    <property type="term" value="F:transmembrane transporter activity"/>
    <property type="evidence" value="ECO:0007669"/>
    <property type="project" value="InterPro"/>
</dbReference>
<dbReference type="PANTHER" id="PTHR43791">
    <property type="entry name" value="PERMEASE-RELATED"/>
    <property type="match status" value="1"/>
</dbReference>
<dbReference type="PROSITE" id="PS50850">
    <property type="entry name" value="MFS"/>
    <property type="match status" value="1"/>
</dbReference>
<dbReference type="AlphaFoldDB" id="A0A167THB9"/>
<feature type="transmembrane region" description="Helical" evidence="6">
    <location>
        <begin position="292"/>
        <end position="312"/>
    </location>
</feature>
<comment type="subcellular location">
    <subcellularLocation>
        <location evidence="1">Membrane</location>
        <topology evidence="1">Multi-pass membrane protein</topology>
    </subcellularLocation>
</comment>
<dbReference type="PANTHER" id="PTHR43791:SF20">
    <property type="entry name" value="TRANSPORTER, PUTATIVE (AFU_ORTHOLOGUE AFUA_3G14670)-RELATED"/>
    <property type="match status" value="1"/>
</dbReference>
<evidence type="ECO:0000313" key="9">
    <source>
        <dbReference type="Proteomes" id="UP000076874"/>
    </source>
</evidence>
<feature type="transmembrane region" description="Helical" evidence="6">
    <location>
        <begin position="416"/>
        <end position="432"/>
    </location>
</feature>
<proteinExistence type="predicted"/>
<dbReference type="InterPro" id="IPR036259">
    <property type="entry name" value="MFS_trans_sf"/>
</dbReference>
<dbReference type="FunFam" id="1.20.1250.20:FF:000057">
    <property type="entry name" value="MFS general substrate transporter"/>
    <property type="match status" value="1"/>
</dbReference>
<protein>
    <submittedName>
        <fullName evidence="8">Major facilitator superfamily domain, general substrate transporter</fullName>
    </submittedName>
</protein>
<reference evidence="8 9" key="1">
    <citation type="journal article" date="2016" name="Genome Biol. Evol.">
        <title>Divergent and convergent evolution of fungal pathogenicity.</title>
        <authorList>
            <person name="Shang Y."/>
            <person name="Xiao G."/>
            <person name="Zheng P."/>
            <person name="Cen K."/>
            <person name="Zhan S."/>
            <person name="Wang C."/>
        </authorList>
    </citation>
    <scope>NUCLEOTIDE SEQUENCE [LARGE SCALE GENOMIC DNA]</scope>
    <source>
        <strain evidence="8 9">RCEF 264</strain>
    </source>
</reference>
<keyword evidence="5 6" id="KW-0472">Membrane</keyword>
<keyword evidence="4 6" id="KW-1133">Transmembrane helix</keyword>
<evidence type="ECO:0000256" key="3">
    <source>
        <dbReference type="ARBA" id="ARBA00022692"/>
    </source>
</evidence>
<dbReference type="InterPro" id="IPR020846">
    <property type="entry name" value="MFS_dom"/>
</dbReference>
<keyword evidence="3 6" id="KW-0812">Transmembrane</keyword>
<feature type="transmembrane region" description="Helical" evidence="6">
    <location>
        <begin position="188"/>
        <end position="208"/>
    </location>
</feature>
<gene>
    <name evidence="8" type="ORF">SPI_05727</name>
</gene>
<dbReference type="Gene3D" id="1.20.1250.20">
    <property type="entry name" value="MFS general substrate transporter like domains"/>
    <property type="match status" value="2"/>
</dbReference>
<keyword evidence="2" id="KW-0813">Transport</keyword>
<feature type="transmembrane region" description="Helical" evidence="6">
    <location>
        <begin position="93"/>
        <end position="113"/>
    </location>
</feature>
<evidence type="ECO:0000256" key="4">
    <source>
        <dbReference type="ARBA" id="ARBA00022989"/>
    </source>
</evidence>
<dbReference type="InterPro" id="IPR011701">
    <property type="entry name" value="MFS"/>
</dbReference>
<organism evidence="8 9">
    <name type="scientific">Niveomyces insectorum RCEF 264</name>
    <dbReference type="NCBI Taxonomy" id="1081102"/>
    <lineage>
        <taxon>Eukaryota</taxon>
        <taxon>Fungi</taxon>
        <taxon>Dikarya</taxon>
        <taxon>Ascomycota</taxon>
        <taxon>Pezizomycotina</taxon>
        <taxon>Sordariomycetes</taxon>
        <taxon>Hypocreomycetidae</taxon>
        <taxon>Hypocreales</taxon>
        <taxon>Cordycipitaceae</taxon>
        <taxon>Niveomyces</taxon>
    </lineage>
</organism>
<evidence type="ECO:0000259" key="7">
    <source>
        <dbReference type="PROSITE" id="PS50850"/>
    </source>
</evidence>
<evidence type="ECO:0000256" key="5">
    <source>
        <dbReference type="ARBA" id="ARBA00023136"/>
    </source>
</evidence>
<comment type="caution">
    <text evidence="8">The sequence shown here is derived from an EMBL/GenBank/DDBJ whole genome shotgun (WGS) entry which is preliminary data.</text>
</comment>
<dbReference type="SUPFAM" id="SSF103473">
    <property type="entry name" value="MFS general substrate transporter"/>
    <property type="match status" value="1"/>
</dbReference>
<feature type="transmembrane region" description="Helical" evidence="6">
    <location>
        <begin position="382"/>
        <end position="404"/>
    </location>
</feature>
<feature type="transmembrane region" description="Helical" evidence="6">
    <location>
        <begin position="125"/>
        <end position="145"/>
    </location>
</feature>
<name>A0A167THB9_9HYPO</name>
<sequence>MADPKAEDHVVAVQLENTAKENGDPLVDPMEAEFQDISSRDEAWKAAQTKKLLRKVDLRLLPLLILMYLLNSLDRSNLAQAALGTLQKDLGMTGIDYNVATSILFVGYLLMQLPSNLLLTRIRPAMYLGSVMVAWGAVSAAQAGIQSYGGLLACRFVLGVVEAPFFPGAIMLMSSWYTRAELTPRIAIYYAGNALANMFGGLLSAGVLGNLEGAHGIAGWRWLFIIEGSLTIGVAAVAALVLPNYPSQARGFSEEEKRFAQWRLLNDAKEDDYTGAVTLREGLRLAFSDYRIFLFAPLLHLSLLTQTFTYFFPTIVNTLGYSKIITLLLTVPVWFATFLVSLVITAFSGRIGQRSLFIIALLLLSAVGNIIMITTHSVGPRFFAMFLLPMGTIPAYQLMVAWVANSFPRPLVKRSVAIAFCNIIGNVATIYGPYMYPATSGPQYIPGGAAVAGVCVLGAALAYALRRVHIHENKKLEARENFEAEVTYVDGNTRRRGFRYVI</sequence>
<dbReference type="Proteomes" id="UP000076874">
    <property type="component" value="Unassembled WGS sequence"/>
</dbReference>
<dbReference type="EMBL" id="AZHD01000009">
    <property type="protein sequence ID" value="OAA60603.1"/>
    <property type="molecule type" value="Genomic_DNA"/>
</dbReference>
<evidence type="ECO:0000313" key="8">
    <source>
        <dbReference type="EMBL" id="OAA60603.1"/>
    </source>
</evidence>
<feature type="transmembrane region" description="Helical" evidence="6">
    <location>
        <begin position="220"/>
        <end position="242"/>
    </location>
</feature>
<accession>A0A167THB9</accession>
<feature type="transmembrane region" description="Helical" evidence="6">
    <location>
        <begin position="356"/>
        <end position="376"/>
    </location>
</feature>
<evidence type="ECO:0000256" key="6">
    <source>
        <dbReference type="SAM" id="Phobius"/>
    </source>
</evidence>